<keyword evidence="4" id="KW-0963">Cytoplasm</keyword>
<dbReference type="Proteomes" id="UP000671910">
    <property type="component" value="Chromosome"/>
</dbReference>
<organism evidence="13 15">
    <name type="scientific">Xiamenia xianingshaonis</name>
    <dbReference type="NCBI Taxonomy" id="2682776"/>
    <lineage>
        <taxon>Bacteria</taxon>
        <taxon>Bacillati</taxon>
        <taxon>Actinomycetota</taxon>
        <taxon>Coriobacteriia</taxon>
        <taxon>Eggerthellales</taxon>
        <taxon>Eggerthellaceae</taxon>
        <taxon>Xiamenia</taxon>
    </lineage>
</organism>
<dbReference type="EMBL" id="WPCR01000009">
    <property type="protein sequence ID" value="NHM14614.1"/>
    <property type="molecule type" value="Genomic_DNA"/>
</dbReference>
<dbReference type="Gene3D" id="3.40.50.300">
    <property type="entry name" value="P-loop containing nucleotide triphosphate hydrolases"/>
    <property type="match status" value="1"/>
</dbReference>
<accession>A0A9E6MRE0</accession>
<dbReference type="InterPro" id="IPR003442">
    <property type="entry name" value="T6A_TsaE"/>
</dbReference>
<dbReference type="NCBIfam" id="TIGR00150">
    <property type="entry name" value="T6A_YjeE"/>
    <property type="match status" value="1"/>
</dbReference>
<dbReference type="GO" id="GO:0005524">
    <property type="term" value="F:ATP binding"/>
    <property type="evidence" value="ECO:0007669"/>
    <property type="project" value="UniProtKB-KW"/>
</dbReference>
<dbReference type="InterPro" id="IPR027417">
    <property type="entry name" value="P-loop_NTPase"/>
</dbReference>
<dbReference type="GO" id="GO:0005737">
    <property type="term" value="C:cytoplasm"/>
    <property type="evidence" value="ECO:0007669"/>
    <property type="project" value="UniProtKB-SubCell"/>
</dbReference>
<proteinExistence type="inferred from homology"/>
<name>A0A9E6MRE0_9ACTN</name>
<evidence type="ECO:0000256" key="11">
    <source>
        <dbReference type="ARBA" id="ARBA00032441"/>
    </source>
</evidence>
<evidence type="ECO:0000256" key="1">
    <source>
        <dbReference type="ARBA" id="ARBA00004496"/>
    </source>
</evidence>
<keyword evidence="5" id="KW-0819">tRNA processing</keyword>
<dbReference type="Proteomes" id="UP000636394">
    <property type="component" value="Unassembled WGS sequence"/>
</dbReference>
<keyword evidence="7" id="KW-0547">Nucleotide-binding</keyword>
<evidence type="ECO:0000313" key="14">
    <source>
        <dbReference type="Proteomes" id="UP000636394"/>
    </source>
</evidence>
<dbReference type="SUPFAM" id="SSF52540">
    <property type="entry name" value="P-loop containing nucleoside triphosphate hydrolases"/>
    <property type="match status" value="1"/>
</dbReference>
<comment type="subcellular location">
    <subcellularLocation>
        <location evidence="1">Cytoplasm</location>
    </subcellularLocation>
</comment>
<dbReference type="KEGG" id="ebz:J7S26_08410"/>
<reference evidence="12 14" key="1">
    <citation type="submission" date="2019-11" db="EMBL/GenBank/DDBJ databases">
        <title>Eggerthellaceae novel genus isolated from the rectal contents of marmort.</title>
        <authorList>
            <person name="Zhang G."/>
        </authorList>
    </citation>
    <scope>NUCLEOTIDE SEQUENCE [LARGE SCALE GENOMIC DNA]</scope>
    <source>
        <strain evidence="14">zg-886</strain>
        <strain evidence="12">Zg-886</strain>
    </source>
</reference>
<protein>
    <recommendedName>
        <fullName evidence="3">tRNA threonylcarbamoyladenosine biosynthesis protein TsaE</fullName>
    </recommendedName>
    <alternativeName>
        <fullName evidence="11">t(6)A37 threonylcarbamoyladenosine biosynthesis protein TsaE</fullName>
    </alternativeName>
</protein>
<evidence type="ECO:0000256" key="5">
    <source>
        <dbReference type="ARBA" id="ARBA00022694"/>
    </source>
</evidence>
<dbReference type="PANTHER" id="PTHR33540">
    <property type="entry name" value="TRNA THREONYLCARBAMOYLADENOSINE BIOSYNTHESIS PROTEIN TSAE"/>
    <property type="match status" value="1"/>
</dbReference>
<keyword evidence="8" id="KW-0067">ATP-binding</keyword>
<dbReference type="AlphaFoldDB" id="A0A9E6MRE0"/>
<evidence type="ECO:0000256" key="9">
    <source>
        <dbReference type="ARBA" id="ARBA00022842"/>
    </source>
</evidence>
<gene>
    <name evidence="13" type="primary">tsaE</name>
    <name evidence="12" type="ORF">GMI68_07540</name>
    <name evidence="13" type="ORF">J7S26_08410</name>
</gene>
<evidence type="ECO:0000256" key="2">
    <source>
        <dbReference type="ARBA" id="ARBA00007599"/>
    </source>
</evidence>
<evidence type="ECO:0000256" key="7">
    <source>
        <dbReference type="ARBA" id="ARBA00022741"/>
    </source>
</evidence>
<keyword evidence="14" id="KW-1185">Reference proteome</keyword>
<evidence type="ECO:0000256" key="8">
    <source>
        <dbReference type="ARBA" id="ARBA00022840"/>
    </source>
</evidence>
<dbReference type="GO" id="GO:0002949">
    <property type="term" value="P:tRNA threonylcarbamoyladenosine modification"/>
    <property type="evidence" value="ECO:0007669"/>
    <property type="project" value="InterPro"/>
</dbReference>
<dbReference type="PANTHER" id="PTHR33540:SF2">
    <property type="entry name" value="TRNA THREONYLCARBAMOYLADENOSINE BIOSYNTHESIS PROTEIN TSAE"/>
    <property type="match status" value="1"/>
</dbReference>
<evidence type="ECO:0000313" key="15">
    <source>
        <dbReference type="Proteomes" id="UP000671910"/>
    </source>
</evidence>
<sequence length="175" mass="18459">MDILEHSEQGGWRLVSPDAQATKDAAAALAPLLCAGDVVTFSGDLGAGKTQFTQGVAAGLGIGAPVTSPTFNILLEYHDGRLPLYHFDLYRLDDASELEDVGFFETVEGDGATLVEWSEKFPEEMPDERLEVAISVAPDASRVLDVCGIGERGEALARAWGDRLSGHAGGLAALS</sequence>
<comment type="similarity">
    <text evidence="2">Belongs to the TsaE family.</text>
</comment>
<keyword evidence="6" id="KW-0479">Metal-binding</keyword>
<dbReference type="Pfam" id="PF02367">
    <property type="entry name" value="TsaE"/>
    <property type="match status" value="1"/>
</dbReference>
<dbReference type="EMBL" id="CP072829">
    <property type="protein sequence ID" value="QTU84346.1"/>
    <property type="molecule type" value="Genomic_DNA"/>
</dbReference>
<comment type="function">
    <text evidence="10">Required for the formation of a threonylcarbamoyl group on adenosine at position 37 (t(6)A37) in tRNAs that read codons beginning with adenine. Is involved in the transfer of the threonylcarbamoyl moiety of threonylcarbamoyl-AMP (TC-AMP) to the N6 group of A37, together with TsaD and TsaB. TsaE seems to play an indirect role in the t(6)A biosynthesis pathway, possibly in regulating the core enzymatic function of TsaD.</text>
</comment>
<evidence type="ECO:0000256" key="3">
    <source>
        <dbReference type="ARBA" id="ARBA00019010"/>
    </source>
</evidence>
<evidence type="ECO:0000256" key="6">
    <source>
        <dbReference type="ARBA" id="ARBA00022723"/>
    </source>
</evidence>
<evidence type="ECO:0000313" key="12">
    <source>
        <dbReference type="EMBL" id="NHM14614.1"/>
    </source>
</evidence>
<evidence type="ECO:0000256" key="10">
    <source>
        <dbReference type="ARBA" id="ARBA00024908"/>
    </source>
</evidence>
<evidence type="ECO:0000313" key="13">
    <source>
        <dbReference type="EMBL" id="QTU84346.1"/>
    </source>
</evidence>
<reference evidence="13" key="2">
    <citation type="submission" date="2021-04" db="EMBL/GenBank/DDBJ databases">
        <title>Novel species in family Eggerthellaceae.</title>
        <authorList>
            <person name="Zhang G."/>
        </authorList>
    </citation>
    <scope>NUCLEOTIDE SEQUENCE</scope>
    <source>
        <strain evidence="13">Zg-886</strain>
    </source>
</reference>
<keyword evidence="9" id="KW-0460">Magnesium</keyword>
<dbReference type="RefSeq" id="WP_166339942.1">
    <property type="nucleotide sequence ID" value="NZ_CP072829.1"/>
</dbReference>
<evidence type="ECO:0000256" key="4">
    <source>
        <dbReference type="ARBA" id="ARBA00022490"/>
    </source>
</evidence>
<dbReference type="GO" id="GO:0046872">
    <property type="term" value="F:metal ion binding"/>
    <property type="evidence" value="ECO:0007669"/>
    <property type="project" value="UniProtKB-KW"/>
</dbReference>